<name>A0A6P8YPP0_THRPL</name>
<keyword evidence="14" id="KW-1185">Reference proteome</keyword>
<keyword evidence="7" id="KW-0175">Coiled coil</keyword>
<dbReference type="GeneID" id="117642227"/>
<dbReference type="PROSITE" id="PS50950">
    <property type="entry name" value="ZF_THAP"/>
    <property type="match status" value="1"/>
</dbReference>
<dbReference type="GO" id="GO:0005654">
    <property type="term" value="C:nucleoplasm"/>
    <property type="evidence" value="ECO:0007669"/>
    <property type="project" value="UniProtKB-SubCell"/>
</dbReference>
<dbReference type="InterPro" id="IPR038441">
    <property type="entry name" value="THAP_Znf_sf"/>
</dbReference>
<protein>
    <submittedName>
        <fullName evidence="15">THAP domain-containing protein 1 B-like isoform X3</fullName>
    </submittedName>
</protein>
<evidence type="ECO:0000256" key="11">
    <source>
        <dbReference type="ARBA" id="ARBA00023306"/>
    </source>
</evidence>
<keyword evidence="3" id="KW-0479">Metal-binding</keyword>
<sequence length="194" mass="21523">MGVCSVIGCKSRSRERRMPHRAVEGITFHSFPSKNLDLRARWCMAVRGPGWAPSKFSKVCSKHFEERCFDRSGQTCRLRENAMPTQELDQVRTRLAMALTNTKMEVVEAPGVDSLTENGMQLQDTPSFANVVAQAVLNVQAGAFHCPGPCHHHTEGSVLSPDECNKLMYALDLGDGRKIKLVYSVPRGQCVGLF</sequence>
<keyword evidence="5" id="KW-0862">Zinc</keyword>
<keyword evidence="9" id="KW-0804">Transcription</keyword>
<dbReference type="SMART" id="SM00692">
    <property type="entry name" value="DM3"/>
    <property type="match status" value="1"/>
</dbReference>
<dbReference type="SUPFAM" id="SSF57716">
    <property type="entry name" value="Glucocorticoid receptor-like (DNA-binding domain)"/>
    <property type="match status" value="1"/>
</dbReference>
<dbReference type="RefSeq" id="XP_034236072.1">
    <property type="nucleotide sequence ID" value="XM_034380181.1"/>
</dbReference>
<keyword evidence="8 12" id="KW-0238">DNA-binding</keyword>
<dbReference type="Proteomes" id="UP000515158">
    <property type="component" value="Unplaced"/>
</dbReference>
<keyword evidence="6" id="KW-0805">Transcription regulation</keyword>
<dbReference type="AlphaFoldDB" id="A0A6P8YPP0"/>
<gene>
    <name evidence="15" type="primary">LOC117642227</name>
</gene>
<evidence type="ECO:0000313" key="14">
    <source>
        <dbReference type="Proteomes" id="UP000515158"/>
    </source>
</evidence>
<evidence type="ECO:0000313" key="15">
    <source>
        <dbReference type="RefSeq" id="XP_034236072.1"/>
    </source>
</evidence>
<dbReference type="GO" id="GO:0008270">
    <property type="term" value="F:zinc ion binding"/>
    <property type="evidence" value="ECO:0007669"/>
    <property type="project" value="UniProtKB-KW"/>
</dbReference>
<dbReference type="Pfam" id="PF05485">
    <property type="entry name" value="THAP"/>
    <property type="match status" value="1"/>
</dbReference>
<accession>A0A6P8YPP0</accession>
<evidence type="ECO:0000256" key="1">
    <source>
        <dbReference type="ARBA" id="ARBA00004642"/>
    </source>
</evidence>
<evidence type="ECO:0000256" key="9">
    <source>
        <dbReference type="ARBA" id="ARBA00023163"/>
    </source>
</evidence>
<dbReference type="SMART" id="SM00980">
    <property type="entry name" value="THAP"/>
    <property type="match status" value="1"/>
</dbReference>
<evidence type="ECO:0000256" key="8">
    <source>
        <dbReference type="ARBA" id="ARBA00023125"/>
    </source>
</evidence>
<reference evidence="15" key="1">
    <citation type="submission" date="2025-08" db="UniProtKB">
        <authorList>
            <consortium name="RefSeq"/>
        </authorList>
    </citation>
    <scope>IDENTIFICATION</scope>
    <source>
        <tissue evidence="15">Total insect</tissue>
    </source>
</reference>
<evidence type="ECO:0000256" key="7">
    <source>
        <dbReference type="ARBA" id="ARBA00023054"/>
    </source>
</evidence>
<keyword evidence="10" id="KW-0539">Nucleus</keyword>
<evidence type="ECO:0000256" key="6">
    <source>
        <dbReference type="ARBA" id="ARBA00023015"/>
    </source>
</evidence>
<evidence type="ECO:0000259" key="13">
    <source>
        <dbReference type="PROSITE" id="PS50950"/>
    </source>
</evidence>
<comment type="similarity">
    <text evidence="2">Belongs to the THAP1 family.</text>
</comment>
<dbReference type="Gene3D" id="6.20.210.20">
    <property type="entry name" value="THAP domain"/>
    <property type="match status" value="1"/>
</dbReference>
<evidence type="ECO:0000256" key="2">
    <source>
        <dbReference type="ARBA" id="ARBA00006177"/>
    </source>
</evidence>
<keyword evidence="11" id="KW-0131">Cell cycle</keyword>
<dbReference type="GO" id="GO:0043565">
    <property type="term" value="F:sequence-specific DNA binding"/>
    <property type="evidence" value="ECO:0007669"/>
    <property type="project" value="InterPro"/>
</dbReference>
<dbReference type="InterPro" id="IPR026516">
    <property type="entry name" value="THAP1/10"/>
</dbReference>
<evidence type="ECO:0000256" key="10">
    <source>
        <dbReference type="ARBA" id="ARBA00023242"/>
    </source>
</evidence>
<dbReference type="PANTHER" id="PTHR46600">
    <property type="entry name" value="THAP DOMAIN-CONTAINING"/>
    <property type="match status" value="1"/>
</dbReference>
<dbReference type="InterPro" id="IPR006612">
    <property type="entry name" value="THAP_Znf"/>
</dbReference>
<organism evidence="15">
    <name type="scientific">Thrips palmi</name>
    <name type="common">Melon thrips</name>
    <dbReference type="NCBI Taxonomy" id="161013"/>
    <lineage>
        <taxon>Eukaryota</taxon>
        <taxon>Metazoa</taxon>
        <taxon>Ecdysozoa</taxon>
        <taxon>Arthropoda</taxon>
        <taxon>Hexapoda</taxon>
        <taxon>Insecta</taxon>
        <taxon>Pterygota</taxon>
        <taxon>Neoptera</taxon>
        <taxon>Paraneoptera</taxon>
        <taxon>Thysanoptera</taxon>
        <taxon>Terebrantia</taxon>
        <taxon>Thripoidea</taxon>
        <taxon>Thripidae</taxon>
        <taxon>Thrips</taxon>
    </lineage>
</organism>
<keyword evidence="4 12" id="KW-0863">Zinc-finger</keyword>
<comment type="subcellular location">
    <subcellularLocation>
        <location evidence="1">Nucleus</location>
        <location evidence="1">Nucleoplasm</location>
    </subcellularLocation>
</comment>
<evidence type="ECO:0000256" key="4">
    <source>
        <dbReference type="ARBA" id="ARBA00022771"/>
    </source>
</evidence>
<dbReference type="PANTHER" id="PTHR46600:SF1">
    <property type="entry name" value="THAP DOMAIN-CONTAINING PROTEIN 1"/>
    <property type="match status" value="1"/>
</dbReference>
<evidence type="ECO:0000256" key="12">
    <source>
        <dbReference type="PROSITE-ProRule" id="PRU00309"/>
    </source>
</evidence>
<feature type="domain" description="THAP-type" evidence="13">
    <location>
        <begin position="1"/>
        <end position="87"/>
    </location>
</feature>
<proteinExistence type="inferred from homology"/>
<evidence type="ECO:0000256" key="5">
    <source>
        <dbReference type="ARBA" id="ARBA00022833"/>
    </source>
</evidence>
<evidence type="ECO:0000256" key="3">
    <source>
        <dbReference type="ARBA" id="ARBA00022723"/>
    </source>
</evidence>
<dbReference type="OrthoDB" id="7312725at2759"/>